<comment type="caution">
    <text evidence="1">The sequence shown here is derived from an EMBL/GenBank/DDBJ whole genome shotgun (WGS) entry which is preliminary data.</text>
</comment>
<keyword evidence="2" id="KW-1185">Reference proteome</keyword>
<accession>A0ACA9KY14</accession>
<evidence type="ECO:0000313" key="1">
    <source>
        <dbReference type="EMBL" id="CAG8500206.1"/>
    </source>
</evidence>
<organism evidence="1 2">
    <name type="scientific">Acaulospora colombiana</name>
    <dbReference type="NCBI Taxonomy" id="27376"/>
    <lineage>
        <taxon>Eukaryota</taxon>
        <taxon>Fungi</taxon>
        <taxon>Fungi incertae sedis</taxon>
        <taxon>Mucoromycota</taxon>
        <taxon>Glomeromycotina</taxon>
        <taxon>Glomeromycetes</taxon>
        <taxon>Diversisporales</taxon>
        <taxon>Acaulosporaceae</taxon>
        <taxon>Acaulospora</taxon>
    </lineage>
</organism>
<name>A0ACA9KY14_9GLOM</name>
<reference evidence="1" key="1">
    <citation type="submission" date="2021-06" db="EMBL/GenBank/DDBJ databases">
        <authorList>
            <person name="Kallberg Y."/>
            <person name="Tangrot J."/>
            <person name="Rosling A."/>
        </authorList>
    </citation>
    <scope>NUCLEOTIDE SEQUENCE</scope>
    <source>
        <strain evidence="1">CL356</strain>
    </source>
</reference>
<protein>
    <submittedName>
        <fullName evidence="1">11266_t:CDS:1</fullName>
    </submittedName>
</protein>
<proteinExistence type="predicted"/>
<sequence length="682" mass="77370">MSSSGITNLPDNITHRVSDNLLDPISIDPPPSVFEFREHTVEPKNVDASHVKGRPVQTNKFYSNMLLEGENNPIWPLPYGLRWERGRIRGFMGLSVSHVDDDKKVFGPDPNARPVRFYFSSYISDLIFSATKLGKDHQMTLTQMSEFHTNINLFPSGGSTDGPHMTIFVSRGMSFITAEYANLTPVFNSEFDFKRVDPPRKMTSGWIKYEILLEGDVKWLLYASDASLKLKVQPTHRLEATGAAYTGIVQVAKVPRDNPHAEKVYDENFGTWPMGADLEVTGDGVYTFKWKFGGDPSKSLLLFSLPHHRESFFPTPQSTDLQLSTTTRGLAKAHLGNTWTFREPELPDVEFLPKDFETKLTPEKTKVILEQARKDYAVDFVAETTTDSIYFSGKGLAKMGLVCLVLNKLPGEEQGLGRECIMKLKRVMDIYAQNLQQVRLTYETTWKGVVSMDGFIKGPETDFGNTWYNDHHYHYGYLIFAASILCHLDESWGAANDPWISALVRDVANPSPADPHFPAFRAFDWYVGHSWSKGIFPSIDGKDEESTSEDVNFYYAMKLYGLTSKREKVTNLANMMLAILRRSIRNYFLMEDDNRNHPPQFVKNKVTGILFENKVDYTTYFSTNVVTNSLTGSWKSILYANYAQVNAEEAYQFFLDHPGAPLDDGLSRTWALFWSAIGGDER</sequence>
<dbReference type="Proteomes" id="UP000789525">
    <property type="component" value="Unassembled WGS sequence"/>
</dbReference>
<dbReference type="EMBL" id="CAJVPT010003784">
    <property type="protein sequence ID" value="CAG8500206.1"/>
    <property type="molecule type" value="Genomic_DNA"/>
</dbReference>
<gene>
    <name evidence="1" type="ORF">ACOLOM_LOCUS2764</name>
</gene>
<evidence type="ECO:0000313" key="2">
    <source>
        <dbReference type="Proteomes" id="UP000789525"/>
    </source>
</evidence>